<dbReference type="Gene3D" id="1.25.40.10">
    <property type="entry name" value="Tetratricopeptide repeat domain"/>
    <property type="match status" value="1"/>
</dbReference>
<feature type="compositionally biased region" description="Low complexity" evidence="11">
    <location>
        <begin position="158"/>
        <end position="168"/>
    </location>
</feature>
<feature type="transmembrane region" description="Helical" evidence="12">
    <location>
        <begin position="197"/>
        <end position="218"/>
    </location>
</feature>
<feature type="region of interest" description="Disordered" evidence="11">
    <location>
        <begin position="158"/>
        <end position="192"/>
    </location>
</feature>
<keyword evidence="8 12" id="KW-1133">Transmembrane helix</keyword>
<dbReference type="EMBL" id="FO082272">
    <property type="protein sequence ID" value="CCO66151.1"/>
    <property type="molecule type" value="Genomic_DNA"/>
</dbReference>
<dbReference type="SUPFAM" id="SSF48452">
    <property type="entry name" value="TPR-like"/>
    <property type="match status" value="1"/>
</dbReference>
<evidence type="ECO:0000256" key="8">
    <source>
        <dbReference type="ARBA" id="ARBA00022989"/>
    </source>
</evidence>
<evidence type="ECO:0000256" key="6">
    <source>
        <dbReference type="ARBA" id="ARBA00022787"/>
    </source>
</evidence>
<evidence type="ECO:0000256" key="4">
    <source>
        <dbReference type="ARBA" id="ARBA00022448"/>
    </source>
</evidence>
<sequence>MSELEQQQHQQSQLHREELERMLFFEEARQRAEADHAINPEDAHVLTRWGGALLELAHFRQGVEAVEMIELAVTKFNSALKIDARKHDALWCLGNALTSQGFLFAEAEKAGEYFDEAKRCFERAVAEEPENEIYKKALEMTEKAPSLHAELQNQLAAQQRAQEAAQQYERAHSGGGNGGNGGGGGSREGGEQEDPDAFYYSMLGWSTFAVVATSWLVMMNVQAARAQT</sequence>
<comment type="subcellular location">
    <subcellularLocation>
        <location evidence="2">Mitochondrion outer membrane</location>
        <topology evidence="2">Single-pass membrane protein</topology>
    </subcellularLocation>
</comment>
<dbReference type="GeneID" id="19014738"/>
<dbReference type="eggNOG" id="ENOG502QT42">
    <property type="taxonomic scope" value="Eukaryota"/>
</dbReference>
<dbReference type="RefSeq" id="XP_007512063.1">
    <property type="nucleotide sequence ID" value="XM_007512001.1"/>
</dbReference>
<keyword evidence="5 12" id="KW-0812">Transmembrane</keyword>
<feature type="compositionally biased region" description="Gly residues" evidence="11">
    <location>
        <begin position="173"/>
        <end position="187"/>
    </location>
</feature>
<dbReference type="InterPro" id="IPR011990">
    <property type="entry name" value="TPR-like_helical_dom_sf"/>
</dbReference>
<keyword evidence="4" id="KW-0813">Transport</keyword>
<evidence type="ECO:0000256" key="7">
    <source>
        <dbReference type="ARBA" id="ARBA00022927"/>
    </source>
</evidence>
<reference evidence="13 14" key="1">
    <citation type="submission" date="2011-10" db="EMBL/GenBank/DDBJ databases">
        <authorList>
            <person name="Genoscope - CEA"/>
        </authorList>
    </citation>
    <scope>NUCLEOTIDE SEQUENCE [LARGE SCALE GENOMIC DNA]</scope>
    <source>
        <strain evidence="13 14">RCC 1105</strain>
    </source>
</reference>
<dbReference type="PANTHER" id="PTHR32409">
    <property type="entry name" value="MITOCHONDRIAL IMPORT RECEPTOR SUBUNIT TOM20-1-RELATED"/>
    <property type="match status" value="1"/>
</dbReference>
<dbReference type="Pfam" id="PF06552">
    <property type="entry name" value="TOM20_plant"/>
    <property type="match status" value="1"/>
</dbReference>
<dbReference type="PANTHER" id="PTHR32409:SF3">
    <property type="entry name" value="MITOCHONDRIAL IMPORT RECEPTOR SUBUNIT TOM20-1-RELATED"/>
    <property type="match status" value="1"/>
</dbReference>
<keyword evidence="7" id="KW-0653">Protein transport</keyword>
<evidence type="ECO:0008006" key="15">
    <source>
        <dbReference type="Google" id="ProtNLM"/>
    </source>
</evidence>
<evidence type="ECO:0000256" key="3">
    <source>
        <dbReference type="ARBA" id="ARBA00005792"/>
    </source>
</evidence>
<dbReference type="GO" id="GO:0005742">
    <property type="term" value="C:mitochondrial outer membrane translocase complex"/>
    <property type="evidence" value="ECO:0007669"/>
    <property type="project" value="InterPro"/>
</dbReference>
<proteinExistence type="inferred from homology"/>
<keyword evidence="14" id="KW-1185">Reference proteome</keyword>
<comment type="function">
    <text evidence="1">Central component of the receptor complex responsible for the recognition and translocation of cytosolically synthesized mitochondrial preproteins. Together with TOM22 functions as the transit peptide receptor at the surface of the mitochondrion outer membrane and facilitates the movement of preproteins into the translocation pore.</text>
</comment>
<evidence type="ECO:0000313" key="14">
    <source>
        <dbReference type="Proteomes" id="UP000198341"/>
    </source>
</evidence>
<comment type="similarity">
    <text evidence="3">Belongs to the Tom20 family.</text>
</comment>
<evidence type="ECO:0000256" key="1">
    <source>
        <dbReference type="ARBA" id="ARBA00003450"/>
    </source>
</evidence>
<dbReference type="GO" id="GO:0045040">
    <property type="term" value="P:protein insertion into mitochondrial outer membrane"/>
    <property type="evidence" value="ECO:0007669"/>
    <property type="project" value="InterPro"/>
</dbReference>
<dbReference type="InterPro" id="IPR010547">
    <property type="entry name" value="TOM20_imprt_rcpt"/>
</dbReference>
<evidence type="ECO:0000256" key="12">
    <source>
        <dbReference type="SAM" id="Phobius"/>
    </source>
</evidence>
<keyword evidence="10 12" id="KW-0472">Membrane</keyword>
<protein>
    <recommendedName>
        <fullName evidence="15">Mitochondrial import receptor subunit TOM20</fullName>
    </recommendedName>
</protein>
<dbReference type="OrthoDB" id="1056333at2759"/>
<evidence type="ECO:0000256" key="2">
    <source>
        <dbReference type="ARBA" id="ARBA00004572"/>
    </source>
</evidence>
<dbReference type="Proteomes" id="UP000198341">
    <property type="component" value="Chromosome 7"/>
</dbReference>
<name>K8FED4_9CHLO</name>
<keyword evidence="9" id="KW-0496">Mitochondrion</keyword>
<evidence type="ECO:0000313" key="13">
    <source>
        <dbReference type="EMBL" id="CCO66151.1"/>
    </source>
</evidence>
<keyword evidence="6" id="KW-1000">Mitochondrion outer membrane</keyword>
<accession>K8FED4</accession>
<dbReference type="GO" id="GO:0015031">
    <property type="term" value="P:protein transport"/>
    <property type="evidence" value="ECO:0007669"/>
    <property type="project" value="UniProtKB-KW"/>
</dbReference>
<gene>
    <name evidence="13" type="ORF">Bathy07g02490</name>
</gene>
<organism evidence="13 14">
    <name type="scientific">Bathycoccus prasinos</name>
    <dbReference type="NCBI Taxonomy" id="41875"/>
    <lineage>
        <taxon>Eukaryota</taxon>
        <taxon>Viridiplantae</taxon>
        <taxon>Chlorophyta</taxon>
        <taxon>Mamiellophyceae</taxon>
        <taxon>Mamiellales</taxon>
        <taxon>Bathycoccaceae</taxon>
        <taxon>Bathycoccus</taxon>
    </lineage>
</organism>
<evidence type="ECO:0000256" key="9">
    <source>
        <dbReference type="ARBA" id="ARBA00023128"/>
    </source>
</evidence>
<dbReference type="KEGG" id="bpg:Bathy07g02490"/>
<evidence type="ECO:0000256" key="10">
    <source>
        <dbReference type="ARBA" id="ARBA00023136"/>
    </source>
</evidence>
<evidence type="ECO:0000256" key="11">
    <source>
        <dbReference type="SAM" id="MobiDB-lite"/>
    </source>
</evidence>
<dbReference type="STRING" id="41875.K8FED4"/>
<evidence type="ECO:0000256" key="5">
    <source>
        <dbReference type="ARBA" id="ARBA00022692"/>
    </source>
</evidence>
<dbReference type="AlphaFoldDB" id="K8FED4"/>